<protein>
    <submittedName>
        <fullName evidence="3">Plasmid pRiA4b ORF-3-like protein</fullName>
    </submittedName>
</protein>
<dbReference type="InterPro" id="IPR024047">
    <property type="entry name" value="MM3350-like_sf"/>
</dbReference>
<evidence type="ECO:0000313" key="3">
    <source>
        <dbReference type="EMBL" id="QDU87922.1"/>
    </source>
</evidence>
<feature type="domain" description="Plasmid pRiA4b Orf3-like" evidence="2">
    <location>
        <begin position="126"/>
        <end position="282"/>
    </location>
</feature>
<evidence type="ECO:0000256" key="1">
    <source>
        <dbReference type="SAM" id="MobiDB-lite"/>
    </source>
</evidence>
<evidence type="ECO:0000313" key="4">
    <source>
        <dbReference type="Proteomes" id="UP000317429"/>
    </source>
</evidence>
<proteinExistence type="predicted"/>
<gene>
    <name evidence="3" type="ORF">Pla175_12890</name>
</gene>
<dbReference type="PANTHER" id="PTHR41878:SF1">
    <property type="entry name" value="TNPR PROTEIN"/>
    <property type="match status" value="1"/>
</dbReference>
<evidence type="ECO:0000259" key="2">
    <source>
        <dbReference type="Pfam" id="PF07929"/>
    </source>
</evidence>
<organism evidence="3 4">
    <name type="scientific">Pirellulimonas nuda</name>
    <dbReference type="NCBI Taxonomy" id="2528009"/>
    <lineage>
        <taxon>Bacteria</taxon>
        <taxon>Pseudomonadati</taxon>
        <taxon>Planctomycetota</taxon>
        <taxon>Planctomycetia</taxon>
        <taxon>Pirellulales</taxon>
        <taxon>Lacipirellulaceae</taxon>
        <taxon>Pirellulimonas</taxon>
    </lineage>
</organism>
<keyword evidence="4" id="KW-1185">Reference proteome</keyword>
<dbReference type="PANTHER" id="PTHR41878">
    <property type="entry name" value="LEXA REPRESSOR-RELATED"/>
    <property type="match status" value="1"/>
</dbReference>
<dbReference type="KEGG" id="pnd:Pla175_12890"/>
<dbReference type="Gene3D" id="3.10.290.30">
    <property type="entry name" value="MM3350-like"/>
    <property type="match status" value="1"/>
</dbReference>
<dbReference type="RefSeq" id="WP_145282275.1">
    <property type="nucleotide sequence ID" value="NZ_CP036291.1"/>
</dbReference>
<accession>A0A518D8W9</accession>
<dbReference type="InterPro" id="IPR012912">
    <property type="entry name" value="Plasmid_pRiA4b_Orf3-like"/>
</dbReference>
<sequence>MSNEPSLNNPTTASPANNQSTLLLPLKVSGLQKKKLEESMPGGSGLASRLWEAGNVKQTFGVTLEELGQLRLALAAPLPENPSRHDRRGQAVLRKVGELISLGEAAERGDKRAAAKIEARWKRERVFQFTIALRGDFPTIWRTIHVKDCSLAWLARHFAGALGWYCTNNHRIEIDGHTYVMHDKTDTFGYDLNYYQGFRDESKVKISQLYRGSPHATDWIYVQGSNKSGRHDVWFAGPAVLDRLAIYPRCVAGEHAVPMWGCCDADDHAEFMKVRHLPDDERPDIGQYGLMPCEHEGSFDAKYVEMDMGCPPKIRKSLKPRNGE</sequence>
<dbReference type="EMBL" id="CP036291">
    <property type="protein sequence ID" value="QDU87922.1"/>
    <property type="molecule type" value="Genomic_DNA"/>
</dbReference>
<dbReference type="AlphaFoldDB" id="A0A518D8W9"/>
<dbReference type="Proteomes" id="UP000317429">
    <property type="component" value="Chromosome"/>
</dbReference>
<name>A0A518D8W9_9BACT</name>
<feature type="region of interest" description="Disordered" evidence="1">
    <location>
        <begin position="1"/>
        <end position="21"/>
    </location>
</feature>
<dbReference type="OrthoDB" id="9801392at2"/>
<reference evidence="3 4" key="1">
    <citation type="submission" date="2019-02" db="EMBL/GenBank/DDBJ databases">
        <title>Deep-cultivation of Planctomycetes and their phenomic and genomic characterization uncovers novel biology.</title>
        <authorList>
            <person name="Wiegand S."/>
            <person name="Jogler M."/>
            <person name="Boedeker C."/>
            <person name="Pinto D."/>
            <person name="Vollmers J."/>
            <person name="Rivas-Marin E."/>
            <person name="Kohn T."/>
            <person name="Peeters S.H."/>
            <person name="Heuer A."/>
            <person name="Rast P."/>
            <person name="Oberbeckmann S."/>
            <person name="Bunk B."/>
            <person name="Jeske O."/>
            <person name="Meyerdierks A."/>
            <person name="Storesund J.E."/>
            <person name="Kallscheuer N."/>
            <person name="Luecker S."/>
            <person name="Lage O.M."/>
            <person name="Pohl T."/>
            <person name="Merkel B.J."/>
            <person name="Hornburger P."/>
            <person name="Mueller R.-W."/>
            <person name="Bruemmer F."/>
            <person name="Labrenz M."/>
            <person name="Spormann A.M."/>
            <person name="Op den Camp H."/>
            <person name="Overmann J."/>
            <person name="Amann R."/>
            <person name="Jetten M.S.M."/>
            <person name="Mascher T."/>
            <person name="Medema M.H."/>
            <person name="Devos D.P."/>
            <person name="Kaster A.-K."/>
            <person name="Ovreas L."/>
            <person name="Rohde M."/>
            <person name="Galperin M.Y."/>
            <person name="Jogler C."/>
        </authorList>
    </citation>
    <scope>NUCLEOTIDE SEQUENCE [LARGE SCALE GENOMIC DNA]</scope>
    <source>
        <strain evidence="3 4">Pla175</strain>
    </source>
</reference>
<dbReference type="Pfam" id="PF07929">
    <property type="entry name" value="PRiA4_ORF3"/>
    <property type="match status" value="1"/>
</dbReference>
<dbReference type="SUPFAM" id="SSF159941">
    <property type="entry name" value="MM3350-like"/>
    <property type="match status" value="1"/>
</dbReference>